<sequence>MMTGIKRCLLLVLACLLLSGCAMQPQAVRESLDECHQLSFDALVYNRESDGAVMKVLCIPSGDEVEHSATYPFKWSRIINRLIRSQTDTQTNNDAGTQAQ</sequence>
<keyword evidence="3" id="KW-1185">Reference proteome</keyword>
<dbReference type="Proteomes" id="UP001209854">
    <property type="component" value="Unassembled WGS sequence"/>
</dbReference>
<proteinExistence type="predicted"/>
<gene>
    <name evidence="2" type="ORF">NX722_05720</name>
</gene>
<feature type="chain" id="PRO_5045170874" description="Lipoprotein" evidence="1">
    <location>
        <begin position="25"/>
        <end position="100"/>
    </location>
</feature>
<evidence type="ECO:0000313" key="3">
    <source>
        <dbReference type="Proteomes" id="UP001209854"/>
    </source>
</evidence>
<evidence type="ECO:0008006" key="4">
    <source>
        <dbReference type="Google" id="ProtNLM"/>
    </source>
</evidence>
<evidence type="ECO:0000313" key="2">
    <source>
        <dbReference type="EMBL" id="MCW7552151.1"/>
    </source>
</evidence>
<name>A0ABT3MS05_9GAMM</name>
<protein>
    <recommendedName>
        <fullName evidence="4">Lipoprotein</fullName>
    </recommendedName>
</protein>
<keyword evidence="1" id="KW-0732">Signal</keyword>
<comment type="caution">
    <text evidence="2">The sequence shown here is derived from an EMBL/GenBank/DDBJ whole genome shotgun (WGS) entry which is preliminary data.</text>
</comment>
<dbReference type="PROSITE" id="PS51257">
    <property type="entry name" value="PROKAR_LIPOPROTEIN"/>
    <property type="match status" value="1"/>
</dbReference>
<dbReference type="RefSeq" id="WP_262567128.1">
    <property type="nucleotide sequence ID" value="NZ_JAPFCC010000001.1"/>
</dbReference>
<accession>A0ABT3MS05</accession>
<feature type="signal peptide" evidence="1">
    <location>
        <begin position="1"/>
        <end position="24"/>
    </location>
</feature>
<organism evidence="2 3">
    <name type="scientific">Endozoicomonas gorgoniicola</name>
    <dbReference type="NCBI Taxonomy" id="1234144"/>
    <lineage>
        <taxon>Bacteria</taxon>
        <taxon>Pseudomonadati</taxon>
        <taxon>Pseudomonadota</taxon>
        <taxon>Gammaproteobacteria</taxon>
        <taxon>Oceanospirillales</taxon>
        <taxon>Endozoicomonadaceae</taxon>
        <taxon>Endozoicomonas</taxon>
    </lineage>
</organism>
<reference evidence="2 3" key="1">
    <citation type="submission" date="2022-10" db="EMBL/GenBank/DDBJ databases">
        <title>High-quality genome sequences of two octocoral-associated bacteria, Endozoicomonas euniceicola EF212 and Endozoicomonas gorgoniicola PS125.</title>
        <authorList>
            <person name="Chiou Y.-J."/>
            <person name="Chen Y.-H."/>
        </authorList>
    </citation>
    <scope>NUCLEOTIDE SEQUENCE [LARGE SCALE GENOMIC DNA]</scope>
    <source>
        <strain evidence="2 3">PS125</strain>
    </source>
</reference>
<evidence type="ECO:0000256" key="1">
    <source>
        <dbReference type="SAM" id="SignalP"/>
    </source>
</evidence>
<dbReference type="EMBL" id="JAPFCC010000001">
    <property type="protein sequence ID" value="MCW7552151.1"/>
    <property type="molecule type" value="Genomic_DNA"/>
</dbReference>